<name>A0A0F9IEX5_9ZZZZ</name>
<protein>
    <submittedName>
        <fullName evidence="2">Uncharacterized protein</fullName>
    </submittedName>
</protein>
<evidence type="ECO:0000256" key="1">
    <source>
        <dbReference type="SAM" id="MobiDB-lite"/>
    </source>
</evidence>
<feature type="region of interest" description="Disordered" evidence="1">
    <location>
        <begin position="1"/>
        <end position="31"/>
    </location>
</feature>
<comment type="caution">
    <text evidence="2">The sequence shown here is derived from an EMBL/GenBank/DDBJ whole genome shotgun (WGS) entry which is preliminary data.</text>
</comment>
<accession>A0A0F9IEX5</accession>
<dbReference type="AlphaFoldDB" id="A0A0F9IEX5"/>
<reference evidence="2" key="1">
    <citation type="journal article" date="2015" name="Nature">
        <title>Complex archaea that bridge the gap between prokaryotes and eukaryotes.</title>
        <authorList>
            <person name="Spang A."/>
            <person name="Saw J.H."/>
            <person name="Jorgensen S.L."/>
            <person name="Zaremba-Niedzwiedzka K."/>
            <person name="Martijn J."/>
            <person name="Lind A.E."/>
            <person name="van Eijk R."/>
            <person name="Schleper C."/>
            <person name="Guy L."/>
            <person name="Ettema T.J."/>
        </authorList>
    </citation>
    <scope>NUCLEOTIDE SEQUENCE</scope>
</reference>
<gene>
    <name evidence="2" type="ORF">LCGC14_1587600</name>
</gene>
<sequence>MEQEKPKAKTWEDLREETERHCANGNELEDC</sequence>
<proteinExistence type="predicted"/>
<organism evidence="2">
    <name type="scientific">marine sediment metagenome</name>
    <dbReference type="NCBI Taxonomy" id="412755"/>
    <lineage>
        <taxon>unclassified sequences</taxon>
        <taxon>metagenomes</taxon>
        <taxon>ecological metagenomes</taxon>
    </lineage>
</organism>
<feature type="compositionally biased region" description="Basic and acidic residues" evidence="1">
    <location>
        <begin position="1"/>
        <end position="22"/>
    </location>
</feature>
<evidence type="ECO:0000313" key="2">
    <source>
        <dbReference type="EMBL" id="KKM26151.1"/>
    </source>
</evidence>
<dbReference type="EMBL" id="LAZR01012567">
    <property type="protein sequence ID" value="KKM26151.1"/>
    <property type="molecule type" value="Genomic_DNA"/>
</dbReference>